<dbReference type="CDD" id="cd06558">
    <property type="entry name" value="crotonase-like"/>
    <property type="match status" value="1"/>
</dbReference>
<evidence type="ECO:0000313" key="1">
    <source>
        <dbReference type="EMBL" id="SDG70719.1"/>
    </source>
</evidence>
<sequence>MTTSADDAHLDLAVSVRDGIALLEMRRPPANHFDERLIGEIVDAALALDDDTACRVIVLASQGKHFCAGADFGGGGGFDRDRVAVSERLYRRAAQLFDVRTPIVAAVQGAAVGGGLGLACAADFRVAEASSRFVANFALLGFHQGFGLSVTLPELVGRRVAADLLLTGRRVGGEEAVHIGLADRLAEPGRVRETALTWAREIAAAAPLAVRSIRATLRAGLADRVRAALEHELAEQARLWQTSDCAEGIAASLERRPPVFHGE</sequence>
<dbReference type="Proteomes" id="UP000199623">
    <property type="component" value="Unassembled WGS sequence"/>
</dbReference>
<accession>A0A1G7WG33</accession>
<reference evidence="2" key="1">
    <citation type="submission" date="2016-10" db="EMBL/GenBank/DDBJ databases">
        <authorList>
            <person name="Varghese N."/>
            <person name="Submissions S."/>
        </authorList>
    </citation>
    <scope>NUCLEOTIDE SEQUENCE [LARGE SCALE GENOMIC DNA]</scope>
    <source>
        <strain evidence="2">CGMCC 4.3506</strain>
    </source>
</reference>
<dbReference type="GO" id="GO:0006635">
    <property type="term" value="P:fatty acid beta-oxidation"/>
    <property type="evidence" value="ECO:0007669"/>
    <property type="project" value="TreeGrafter"/>
</dbReference>
<dbReference type="EMBL" id="FNCC01000010">
    <property type="protein sequence ID" value="SDG70719.1"/>
    <property type="molecule type" value="Genomic_DNA"/>
</dbReference>
<dbReference type="RefSeq" id="WP_245744152.1">
    <property type="nucleotide sequence ID" value="NZ_FNCC01000010.1"/>
</dbReference>
<name>A0A1G7WG33_9PSEU</name>
<dbReference type="GO" id="GO:0003824">
    <property type="term" value="F:catalytic activity"/>
    <property type="evidence" value="ECO:0007669"/>
    <property type="project" value="UniProtKB-ARBA"/>
</dbReference>
<dbReference type="SUPFAM" id="SSF52096">
    <property type="entry name" value="ClpP/crotonase"/>
    <property type="match status" value="1"/>
</dbReference>
<keyword evidence="2" id="KW-1185">Reference proteome</keyword>
<dbReference type="PANTHER" id="PTHR11941:SF54">
    <property type="entry name" value="ENOYL-COA HYDRATASE, MITOCHONDRIAL"/>
    <property type="match status" value="1"/>
</dbReference>
<dbReference type="Gene3D" id="3.90.226.10">
    <property type="entry name" value="2-enoyl-CoA Hydratase, Chain A, domain 1"/>
    <property type="match status" value="1"/>
</dbReference>
<organism evidence="1 2">
    <name type="scientific">Lentzea fradiae</name>
    <dbReference type="NCBI Taxonomy" id="200378"/>
    <lineage>
        <taxon>Bacteria</taxon>
        <taxon>Bacillati</taxon>
        <taxon>Actinomycetota</taxon>
        <taxon>Actinomycetes</taxon>
        <taxon>Pseudonocardiales</taxon>
        <taxon>Pseudonocardiaceae</taxon>
        <taxon>Lentzea</taxon>
    </lineage>
</organism>
<proteinExistence type="predicted"/>
<protein>
    <submittedName>
        <fullName evidence="1">Enoyl-CoA hydratase/carnithine racemase</fullName>
    </submittedName>
</protein>
<gene>
    <name evidence="1" type="ORF">SAMN05216553_110351</name>
</gene>
<dbReference type="InterPro" id="IPR001753">
    <property type="entry name" value="Enoyl-CoA_hydra/iso"/>
</dbReference>
<dbReference type="STRING" id="200378.SAMN05216553_110351"/>
<dbReference type="InterPro" id="IPR029045">
    <property type="entry name" value="ClpP/crotonase-like_dom_sf"/>
</dbReference>
<dbReference type="PANTHER" id="PTHR11941">
    <property type="entry name" value="ENOYL-COA HYDRATASE-RELATED"/>
    <property type="match status" value="1"/>
</dbReference>
<dbReference type="Pfam" id="PF00378">
    <property type="entry name" value="ECH_1"/>
    <property type="match status" value="1"/>
</dbReference>
<evidence type="ECO:0000313" key="2">
    <source>
        <dbReference type="Proteomes" id="UP000199623"/>
    </source>
</evidence>
<dbReference type="AlphaFoldDB" id="A0A1G7WG33"/>